<keyword evidence="1" id="KW-0677">Repeat</keyword>
<dbReference type="InterPro" id="IPR000408">
    <property type="entry name" value="Reg_chr_condens"/>
</dbReference>
<dbReference type="EMBL" id="JAECZO010000012">
    <property type="protein sequence ID" value="KAK7201192.1"/>
    <property type="molecule type" value="Genomic_DNA"/>
</dbReference>
<feature type="compositionally biased region" description="Pro residues" evidence="3">
    <location>
        <begin position="109"/>
        <end position="120"/>
    </location>
</feature>
<dbReference type="Gene3D" id="2.130.10.30">
    <property type="entry name" value="Regulator of chromosome condensation 1/beta-lactamase-inhibitor protein II"/>
    <property type="match status" value="4"/>
</dbReference>
<reference evidence="5 6" key="1">
    <citation type="journal article" date="2021" name="MBio">
        <title>A New Model Trypanosomatid, Novymonas esmeraldas: Genomic Perception of Its 'Candidatus Pandoraea novymonadis' Endosymbiont.</title>
        <authorList>
            <person name="Zakharova A."/>
            <person name="Saura A."/>
            <person name="Butenko A."/>
            <person name="Podesvova L."/>
            <person name="Warmusova S."/>
            <person name="Kostygov A.Y."/>
            <person name="Nenarokova A."/>
            <person name="Lukes J."/>
            <person name="Opperdoes F.R."/>
            <person name="Yurchenko V."/>
        </authorList>
    </citation>
    <scope>NUCLEOTIDE SEQUENCE [LARGE SCALE GENOMIC DNA]</scope>
    <source>
        <strain evidence="5 6">E262AT.01</strain>
    </source>
</reference>
<comment type="caution">
    <text evidence="5">The sequence shown here is derived from an EMBL/GenBank/DDBJ whole genome shotgun (WGS) entry which is preliminary data.</text>
</comment>
<feature type="repeat" description="RCC1" evidence="2">
    <location>
        <begin position="863"/>
        <end position="909"/>
    </location>
</feature>
<sequence>MVTAATKATGALHRRGREERGSHPAACSSVCVCVCVCVSAHRRDCGDTRHRLVIPYHHHHLHLLLRSHLPPPSLPLLSQRSQSSSHLSFSSSSSSVESKRSSERASEAPSPPPPHPPPPTSVNAVTALPLPPHPDGVVTAKPRHPPPTHTPLSYAVMQTMTETAGALYANLESASPAARKLVERYISGDGVIVGWGFCRNGELGTNFRYNLVTPMMIGGHDKPIRMACGGLSSVWLGVRSILMAMGGGMWGELGVGNPRFCPRVIANEANMPICPGQVDVVTFTQDDVVVDVAAGSAFYACVSLKGNVFAWGANNCGQCHPDLANACCGYGQLRIVPGERVVEVVCSNYSVLARTMSGAVYGWGEVTLLGDRDAVSEKLAAVGCQLVQSPQSESRLVAPVPVRVDSLDGKNIKRLSSGPWHYAAVSMDDAVYTWGVGNNGRLGHGDQDDRLTPVVVAAMRGKRVVDVACGSFHTVFITDDGDAYACGDNQGGQCGVLGEYAVPTPTRMNVTGRRKVIHASCGRMHTTLLLSNGDVVVYGTGLGLGVGIGYGMRMVRCQAVLENYTALWTKSGPTHGLALTIPKSTTMFVLGVPHRGVPVSVTSIGLKEGILSCGVGAGFTLMISRRGSCYSFGVGGWGQLGFDTAQAKHFTQDRVPVYPQATRIGFFSRTIVTAVAAGFSFSVAISEGERVFAWGNNSFAQCGLGVDPKKFQRIAQPREIVWLADKEIVQVSCGSYFALALSASGQVYSWGTIECCGVGLEPDPKVVPPHMIMRDVSGETRGVMLSPVQVDSLKGIIQVAAGGWHGMALNAIGEIYAWGVGTGGRLGTGDCEHYYLPIRIAHSAFFTRIGCGCYTSCGIDDNARLYVWGVNDKNQLGVLGGKVTTPTPVLENVREACLGKYFSLALTHHNTFHLSGVMEFDSTSYASTSFDDTDNLPEKLKPENMEAEHFRGLKLFGGLEHVIVLLEKDPLSEAVVTETVVAMREQPERLVRMHAAQTQ</sequence>
<evidence type="ECO:0000259" key="4">
    <source>
        <dbReference type="Pfam" id="PF25390"/>
    </source>
</evidence>
<feature type="region of interest" description="Disordered" evidence="3">
    <location>
        <begin position="75"/>
        <end position="147"/>
    </location>
</feature>
<dbReference type="InterPro" id="IPR051210">
    <property type="entry name" value="Ub_ligase/GEF_domain"/>
</dbReference>
<keyword evidence="6" id="KW-1185">Reference proteome</keyword>
<feature type="repeat" description="RCC1" evidence="2">
    <location>
        <begin position="813"/>
        <end position="862"/>
    </location>
</feature>
<dbReference type="PROSITE" id="PS00626">
    <property type="entry name" value="RCC1_2"/>
    <property type="match status" value="2"/>
</dbReference>
<evidence type="ECO:0000256" key="3">
    <source>
        <dbReference type="SAM" id="MobiDB-lite"/>
    </source>
</evidence>
<evidence type="ECO:0000313" key="6">
    <source>
        <dbReference type="Proteomes" id="UP001430356"/>
    </source>
</evidence>
<feature type="domain" description="RCC1-like" evidence="4">
    <location>
        <begin position="598"/>
        <end position="963"/>
    </location>
</feature>
<feature type="compositionally biased region" description="Basic and acidic residues" evidence="3">
    <location>
        <begin position="97"/>
        <end position="106"/>
    </location>
</feature>
<dbReference type="Pfam" id="PF25390">
    <property type="entry name" value="WD40_RLD"/>
    <property type="match status" value="1"/>
</dbReference>
<dbReference type="InterPro" id="IPR009091">
    <property type="entry name" value="RCC1/BLIP-II"/>
</dbReference>
<evidence type="ECO:0000256" key="1">
    <source>
        <dbReference type="ARBA" id="ARBA00022737"/>
    </source>
</evidence>
<feature type="repeat" description="RCC1" evidence="2">
    <location>
        <begin position="190"/>
        <end position="239"/>
    </location>
</feature>
<dbReference type="SUPFAM" id="SSF50985">
    <property type="entry name" value="RCC1/BLIP-II"/>
    <property type="match status" value="3"/>
</dbReference>
<dbReference type="AlphaFoldDB" id="A0AAW0F838"/>
<feature type="repeat" description="RCC1" evidence="2">
    <location>
        <begin position="429"/>
        <end position="480"/>
    </location>
</feature>
<evidence type="ECO:0000313" key="5">
    <source>
        <dbReference type="EMBL" id="KAK7201192.1"/>
    </source>
</evidence>
<dbReference type="PANTHER" id="PTHR22870">
    <property type="entry name" value="REGULATOR OF CHROMOSOME CONDENSATION"/>
    <property type="match status" value="1"/>
</dbReference>
<protein>
    <submittedName>
        <fullName evidence="5">Regulator of chromosome condensation (RCC1) repeat</fullName>
    </submittedName>
</protein>
<accession>A0AAW0F838</accession>
<dbReference type="PANTHER" id="PTHR22870:SF462">
    <property type="entry name" value="BTB DOMAIN-CONTAINING PROTEIN"/>
    <property type="match status" value="1"/>
</dbReference>
<proteinExistence type="predicted"/>
<evidence type="ECO:0000256" key="2">
    <source>
        <dbReference type="PROSITE-ProRule" id="PRU00235"/>
    </source>
</evidence>
<name>A0AAW0F838_9TRYP</name>
<dbReference type="PROSITE" id="PS50012">
    <property type="entry name" value="RCC1_3"/>
    <property type="match status" value="8"/>
</dbReference>
<gene>
    <name evidence="5" type="ORF">NESM_000180700</name>
</gene>
<feature type="repeat" description="RCC1" evidence="2">
    <location>
        <begin position="627"/>
        <end position="688"/>
    </location>
</feature>
<feature type="compositionally biased region" description="Low complexity" evidence="3">
    <location>
        <begin position="75"/>
        <end position="96"/>
    </location>
</feature>
<dbReference type="Pfam" id="PF00415">
    <property type="entry name" value="RCC1"/>
    <property type="match status" value="2"/>
</dbReference>
<dbReference type="Pfam" id="PF13540">
    <property type="entry name" value="RCC1_2"/>
    <property type="match status" value="1"/>
</dbReference>
<feature type="region of interest" description="Disordered" evidence="3">
    <location>
        <begin position="1"/>
        <end position="22"/>
    </location>
</feature>
<organism evidence="5 6">
    <name type="scientific">Novymonas esmeraldas</name>
    <dbReference type="NCBI Taxonomy" id="1808958"/>
    <lineage>
        <taxon>Eukaryota</taxon>
        <taxon>Discoba</taxon>
        <taxon>Euglenozoa</taxon>
        <taxon>Kinetoplastea</taxon>
        <taxon>Metakinetoplastina</taxon>
        <taxon>Trypanosomatida</taxon>
        <taxon>Trypanosomatidae</taxon>
        <taxon>Novymonas</taxon>
    </lineage>
</organism>
<feature type="repeat" description="RCC1" evidence="2">
    <location>
        <begin position="689"/>
        <end position="744"/>
    </location>
</feature>
<dbReference type="PRINTS" id="PR00633">
    <property type="entry name" value="RCCNDNSATION"/>
</dbReference>
<feature type="repeat" description="RCC1" evidence="2">
    <location>
        <begin position="745"/>
        <end position="812"/>
    </location>
</feature>
<dbReference type="InterPro" id="IPR058923">
    <property type="entry name" value="RCC1-like_dom"/>
</dbReference>
<dbReference type="Proteomes" id="UP001430356">
    <property type="component" value="Unassembled WGS sequence"/>
</dbReference>
<feature type="repeat" description="RCC1" evidence="2">
    <location>
        <begin position="481"/>
        <end position="532"/>
    </location>
</feature>